<keyword evidence="3" id="KW-1185">Reference proteome</keyword>
<evidence type="ECO:0000259" key="1">
    <source>
        <dbReference type="SMART" id="SM00849"/>
    </source>
</evidence>
<name>A0A2U9ITF5_9CREN</name>
<dbReference type="Proteomes" id="UP000247586">
    <property type="component" value="Chromosome"/>
</dbReference>
<gene>
    <name evidence="2" type="ORF">DFR87_05890</name>
</gene>
<dbReference type="EMBL" id="CP029287">
    <property type="protein sequence ID" value="AWR99314.1"/>
    <property type="molecule type" value="Genomic_DNA"/>
</dbReference>
<evidence type="ECO:0000313" key="2">
    <source>
        <dbReference type="EMBL" id="AWR99314.1"/>
    </source>
</evidence>
<dbReference type="GeneID" id="36834854"/>
<dbReference type="GO" id="GO:0042781">
    <property type="term" value="F:3'-tRNA processing endoribonuclease activity"/>
    <property type="evidence" value="ECO:0007669"/>
    <property type="project" value="TreeGrafter"/>
</dbReference>
<dbReference type="RefSeq" id="WP_110369115.1">
    <property type="nucleotide sequence ID" value="NZ_CP029287.2"/>
</dbReference>
<dbReference type="PANTHER" id="PTHR46018:SF2">
    <property type="entry name" value="ZINC PHOSPHODIESTERASE ELAC PROTEIN 1"/>
    <property type="match status" value="1"/>
</dbReference>
<accession>A0A2U9ITF5</accession>
<dbReference type="STRING" id="1293036.GCA_001315825_00943"/>
<dbReference type="InterPro" id="IPR001279">
    <property type="entry name" value="Metallo-B-lactamas"/>
</dbReference>
<dbReference type="AlphaFoldDB" id="A0A2U9ITF5"/>
<dbReference type="KEGG" id="mhk:DFR87_05890"/>
<evidence type="ECO:0000313" key="3">
    <source>
        <dbReference type="Proteomes" id="UP000247586"/>
    </source>
</evidence>
<dbReference type="Gene3D" id="3.60.15.10">
    <property type="entry name" value="Ribonuclease Z/Hydroxyacylglutathione hydrolase-like"/>
    <property type="match status" value="1"/>
</dbReference>
<dbReference type="SMART" id="SM00849">
    <property type="entry name" value="Lactamase_B"/>
    <property type="match status" value="1"/>
</dbReference>
<dbReference type="Pfam" id="PF12706">
    <property type="entry name" value="Lactamase_B_2"/>
    <property type="match status" value="1"/>
</dbReference>
<organism evidence="2 3">
    <name type="scientific">Metallosphaera hakonensis JCM 8857 = DSM 7519</name>
    <dbReference type="NCBI Taxonomy" id="1293036"/>
    <lineage>
        <taxon>Archaea</taxon>
        <taxon>Thermoproteota</taxon>
        <taxon>Thermoprotei</taxon>
        <taxon>Sulfolobales</taxon>
        <taxon>Sulfolobaceae</taxon>
        <taxon>Metallosphaera</taxon>
    </lineage>
</organism>
<reference evidence="2" key="1">
    <citation type="submission" date="2018-05" db="EMBL/GenBank/DDBJ databases">
        <title>Complete Genome Sequences of Extremely Thermoacidophilic, Metal-Mobilizing Type-Strain Members of the Archaeal Family Sulfolobaceae: Acidianus brierleyi DSM-1651T, Acidianus sulfidivorans DSM-18786T, Metallosphaera hakonensis DSM-7519T, and Metallosphaera prunae DSM-10039T.</title>
        <authorList>
            <person name="Counts J.A."/>
            <person name="Kelly R.M."/>
        </authorList>
    </citation>
    <scope>NUCLEOTIDE SEQUENCE [LARGE SCALE GENOMIC DNA]</scope>
    <source>
        <strain evidence="2">HO1-1</strain>
    </source>
</reference>
<keyword evidence="2" id="KW-0378">Hydrolase</keyword>
<proteinExistence type="predicted"/>
<dbReference type="SUPFAM" id="SSF56281">
    <property type="entry name" value="Metallo-hydrolase/oxidoreductase"/>
    <property type="match status" value="1"/>
</dbReference>
<dbReference type="OrthoDB" id="73420at2157"/>
<sequence>MKITFLGTGAGSTSGSRRFKSGILVEGKEGKLLLDFGSGVNMRVEDLNVYPDSAFFTHLHIDHFAGVFDHLVRRKIDGIGDLIIHSPPGFSDILLQFQRNNEISANLEESRRPEGKVGDLEVYSVEACHKIYAVSYVVTDGKRRILYTGDTSEPCEEVDKEAINVDLVIHEASCLEDCRKWGHTSVKEVIKMFKNPVLTHVPAQIEKEVEHVVGDKGLLAKDGLTIYV</sequence>
<feature type="domain" description="Metallo-beta-lactamase" evidence="1">
    <location>
        <begin position="19"/>
        <end position="204"/>
    </location>
</feature>
<dbReference type="InterPro" id="IPR036866">
    <property type="entry name" value="RibonucZ/Hydroxyglut_hydro"/>
</dbReference>
<protein>
    <submittedName>
        <fullName evidence="2">MBL fold metallo-hydrolase</fullName>
    </submittedName>
</protein>
<dbReference type="PANTHER" id="PTHR46018">
    <property type="entry name" value="ZINC PHOSPHODIESTERASE ELAC PROTEIN 1"/>
    <property type="match status" value="1"/>
</dbReference>